<dbReference type="PANTHER" id="PTHR39555">
    <property type="entry name" value="FIMBRIAL ASSEMBLY PROTEIN PILO-LIKE PROTEIN-RELATED"/>
    <property type="match status" value="1"/>
</dbReference>
<evidence type="ECO:0000313" key="3">
    <source>
        <dbReference type="EMBL" id="BCX82513.1"/>
    </source>
</evidence>
<dbReference type="KEGG" id="mcau:MIT9_P2099"/>
<organism evidence="3 4">
    <name type="scientific">Methylomarinovum caldicuralii</name>
    <dbReference type="NCBI Taxonomy" id="438856"/>
    <lineage>
        <taxon>Bacteria</taxon>
        <taxon>Pseudomonadati</taxon>
        <taxon>Pseudomonadota</taxon>
        <taxon>Gammaproteobacteria</taxon>
        <taxon>Methylococcales</taxon>
        <taxon>Methylothermaceae</taxon>
        <taxon>Methylomarinovum</taxon>
    </lineage>
</organism>
<dbReference type="AlphaFoldDB" id="A0AAU9C453"/>
<dbReference type="GO" id="GO:0043683">
    <property type="term" value="P:type IV pilus assembly"/>
    <property type="evidence" value="ECO:0007669"/>
    <property type="project" value="InterPro"/>
</dbReference>
<reference evidence="4" key="1">
    <citation type="journal article" date="2024" name="Int. J. Syst. Evol. Microbiol.">
        <title>Methylomarinovum tepidoasis sp. nov., a moderately thermophilic methanotroph of the family Methylothermaceae isolated from a deep-sea hydrothermal field.</title>
        <authorList>
            <person name="Hirayama H."/>
            <person name="Takaki Y."/>
            <person name="Abe M."/>
            <person name="Miyazaki M."/>
            <person name="Uematsu K."/>
            <person name="Matsui Y."/>
            <person name="Takai K."/>
        </authorList>
    </citation>
    <scope>NUCLEOTIDE SEQUENCE [LARGE SCALE GENOMIC DNA]</scope>
    <source>
        <strain evidence="4">IT-9</strain>
    </source>
</reference>
<keyword evidence="2" id="KW-0812">Transmembrane</keyword>
<feature type="coiled-coil region" evidence="1">
    <location>
        <begin position="45"/>
        <end position="92"/>
    </location>
</feature>
<keyword evidence="2" id="KW-0472">Membrane</keyword>
<dbReference type="Pfam" id="PF04350">
    <property type="entry name" value="PilO"/>
    <property type="match status" value="1"/>
</dbReference>
<dbReference type="PIRSF" id="PIRSF016482">
    <property type="entry name" value="PilO"/>
    <property type="match status" value="1"/>
</dbReference>
<dbReference type="InterPro" id="IPR007445">
    <property type="entry name" value="PilO"/>
</dbReference>
<dbReference type="Proteomes" id="UP001321825">
    <property type="component" value="Chromosome"/>
</dbReference>
<dbReference type="EMBL" id="AP024714">
    <property type="protein sequence ID" value="BCX82513.1"/>
    <property type="molecule type" value="Genomic_DNA"/>
</dbReference>
<dbReference type="Gene3D" id="1.10.287.540">
    <property type="entry name" value="Helix hairpin bin"/>
    <property type="match status" value="1"/>
</dbReference>
<keyword evidence="4" id="KW-1185">Reference proteome</keyword>
<dbReference type="Gene3D" id="3.30.70.60">
    <property type="match status" value="1"/>
</dbReference>
<evidence type="ECO:0000313" key="4">
    <source>
        <dbReference type="Proteomes" id="UP001321825"/>
    </source>
</evidence>
<sequence length="209" mass="23540">MNLAEINWDLEAAGTWPWPVKLAAILILSLAVAGGWFYYDTQDQLAQLEQSRKQEASLKQTLEIKQKKAANLDAYKAQLAEMEKAFGNMLRQLPNKAEVPALLVDVSQTGLASGLEFELFHPLGEIKKEFYAELPIKVRVIGNYEQLGTFVSGLAGLPRIVTVHNVSIDPLKSGDRLVMNAVIKTYRYLEDEEVTGQKRRKKGRRRGRK</sequence>
<accession>A0AAU9C453</accession>
<dbReference type="PANTHER" id="PTHR39555:SF1">
    <property type="entry name" value="TYPE IV PILUS INNER MEMBRANE COMPONENT PILO"/>
    <property type="match status" value="1"/>
</dbReference>
<name>A0AAU9C453_9GAMM</name>
<dbReference type="GO" id="GO:0043107">
    <property type="term" value="P:type IV pilus-dependent motility"/>
    <property type="evidence" value="ECO:0007669"/>
    <property type="project" value="InterPro"/>
</dbReference>
<keyword evidence="2" id="KW-1133">Transmembrane helix</keyword>
<gene>
    <name evidence="3" type="ORF">MIT9_P2099</name>
</gene>
<dbReference type="RefSeq" id="WP_317704911.1">
    <property type="nucleotide sequence ID" value="NZ_AP024714.1"/>
</dbReference>
<dbReference type="InterPro" id="IPR014717">
    <property type="entry name" value="Transl_elong_EF1B/ribsomal_bS6"/>
</dbReference>
<feature type="transmembrane region" description="Helical" evidence="2">
    <location>
        <begin position="20"/>
        <end position="39"/>
    </location>
</feature>
<keyword evidence="1" id="KW-0175">Coiled coil</keyword>
<evidence type="ECO:0000256" key="1">
    <source>
        <dbReference type="SAM" id="Coils"/>
    </source>
</evidence>
<evidence type="ECO:0000256" key="2">
    <source>
        <dbReference type="SAM" id="Phobius"/>
    </source>
</evidence>
<proteinExistence type="predicted"/>
<protein>
    <submittedName>
        <fullName evidence="3">Type IV pilus assembly protein PilO</fullName>
    </submittedName>
</protein>